<dbReference type="EMBL" id="JBHSFI010000004">
    <property type="protein sequence ID" value="MFC4629422.1"/>
    <property type="molecule type" value="Genomic_DNA"/>
</dbReference>
<evidence type="ECO:0000313" key="4">
    <source>
        <dbReference type="Proteomes" id="UP001596011"/>
    </source>
</evidence>
<evidence type="ECO:0008006" key="5">
    <source>
        <dbReference type="Google" id="ProtNLM"/>
    </source>
</evidence>
<dbReference type="PROSITE" id="PS51257">
    <property type="entry name" value="PROKAR_LIPOPROTEIN"/>
    <property type="match status" value="1"/>
</dbReference>
<evidence type="ECO:0000256" key="1">
    <source>
        <dbReference type="SAM" id="MobiDB-lite"/>
    </source>
</evidence>
<feature type="chain" id="PRO_5046477867" description="Secreted protein" evidence="2">
    <location>
        <begin position="29"/>
        <end position="203"/>
    </location>
</feature>
<feature type="region of interest" description="Disordered" evidence="1">
    <location>
        <begin position="31"/>
        <end position="55"/>
    </location>
</feature>
<sequence>MSRTNRIAARTMGAVAVVALGLSLGACSGGSAPAAAPSESVSATASPSPTELSPEEEAIAQAEPLVSQYFQMKDEAMQDPAAFRHQQFEKVAIGTAQNDLKRFHGAAGEQGLHQTGVTEIVSLDVDKVDLTFNPKVTPPEIPYVDFNVCYDVTNLDTVDEAGDSIIPADRKDRGVIRVGVANYDYPDGPWLVAYTEYLKDKSC</sequence>
<proteinExistence type="predicted"/>
<reference evidence="4" key="1">
    <citation type="journal article" date="2019" name="Int. J. Syst. Evol. Microbiol.">
        <title>The Global Catalogue of Microorganisms (GCM) 10K type strain sequencing project: providing services to taxonomists for standard genome sequencing and annotation.</title>
        <authorList>
            <consortium name="The Broad Institute Genomics Platform"/>
            <consortium name="The Broad Institute Genome Sequencing Center for Infectious Disease"/>
            <person name="Wu L."/>
            <person name="Ma J."/>
        </authorList>
    </citation>
    <scope>NUCLEOTIDE SEQUENCE [LARGE SCALE GENOMIC DNA]</scope>
    <source>
        <strain evidence="4">CCUG 42722</strain>
    </source>
</reference>
<keyword evidence="2" id="KW-0732">Signal</keyword>
<protein>
    <recommendedName>
        <fullName evidence="5">Secreted protein</fullName>
    </recommendedName>
</protein>
<gene>
    <name evidence="3" type="ORF">ACFO6V_14350</name>
</gene>
<keyword evidence="4" id="KW-1185">Reference proteome</keyword>
<evidence type="ECO:0000313" key="3">
    <source>
        <dbReference type="EMBL" id="MFC4629422.1"/>
    </source>
</evidence>
<dbReference type="Proteomes" id="UP001596011">
    <property type="component" value="Unassembled WGS sequence"/>
</dbReference>
<accession>A0ABV9HGZ0</accession>
<comment type="caution">
    <text evidence="3">The sequence shown here is derived from an EMBL/GenBank/DDBJ whole genome shotgun (WGS) entry which is preliminary data.</text>
</comment>
<dbReference type="RefSeq" id="WP_377136438.1">
    <property type="nucleotide sequence ID" value="NZ_JBHSFI010000004.1"/>
</dbReference>
<name>A0ABV9HGZ0_9MICO</name>
<organism evidence="3 4">
    <name type="scientific">Promicromonospora alba</name>
    <dbReference type="NCBI Taxonomy" id="1616110"/>
    <lineage>
        <taxon>Bacteria</taxon>
        <taxon>Bacillati</taxon>
        <taxon>Actinomycetota</taxon>
        <taxon>Actinomycetes</taxon>
        <taxon>Micrococcales</taxon>
        <taxon>Promicromonosporaceae</taxon>
        <taxon>Promicromonospora</taxon>
    </lineage>
</organism>
<feature type="signal peptide" evidence="2">
    <location>
        <begin position="1"/>
        <end position="28"/>
    </location>
</feature>
<feature type="compositionally biased region" description="Low complexity" evidence="1">
    <location>
        <begin position="31"/>
        <end position="52"/>
    </location>
</feature>
<evidence type="ECO:0000256" key="2">
    <source>
        <dbReference type="SAM" id="SignalP"/>
    </source>
</evidence>